<sequence>MPIPLWNDSLPYTKRNFKSQGGFLQKIMALKVLHNFRFEPEDLLKTSCQSEKTAFNADIAALRIVLSEFLSHTDLISKVAILSDSREKIQAISSYEAPISVDILKCQLLISDLLQGHIDIAKQWIQSHCGIDGNKNDDCLAKGTQIIQISNNIVPKES</sequence>
<evidence type="ECO:0008006" key="3">
    <source>
        <dbReference type="Google" id="ProtNLM"/>
    </source>
</evidence>
<dbReference type="Gene3D" id="3.30.420.10">
    <property type="entry name" value="Ribonuclease H-like superfamily/Ribonuclease H"/>
    <property type="match status" value="1"/>
</dbReference>
<evidence type="ECO:0000313" key="2">
    <source>
        <dbReference type="Proteomes" id="UP000886998"/>
    </source>
</evidence>
<keyword evidence="2" id="KW-1185">Reference proteome</keyword>
<dbReference type="SUPFAM" id="SSF53098">
    <property type="entry name" value="Ribonuclease H-like"/>
    <property type="match status" value="1"/>
</dbReference>
<organism evidence="1 2">
    <name type="scientific">Trichonephila inaurata madagascariensis</name>
    <dbReference type="NCBI Taxonomy" id="2747483"/>
    <lineage>
        <taxon>Eukaryota</taxon>
        <taxon>Metazoa</taxon>
        <taxon>Ecdysozoa</taxon>
        <taxon>Arthropoda</taxon>
        <taxon>Chelicerata</taxon>
        <taxon>Arachnida</taxon>
        <taxon>Araneae</taxon>
        <taxon>Araneomorphae</taxon>
        <taxon>Entelegynae</taxon>
        <taxon>Araneoidea</taxon>
        <taxon>Nephilidae</taxon>
        <taxon>Trichonephila</taxon>
        <taxon>Trichonephila inaurata</taxon>
    </lineage>
</organism>
<dbReference type="AlphaFoldDB" id="A0A8X6XIR5"/>
<dbReference type="EMBL" id="BMAV01009965">
    <property type="protein sequence ID" value="GFY54622.1"/>
    <property type="molecule type" value="Genomic_DNA"/>
</dbReference>
<dbReference type="InterPro" id="IPR012337">
    <property type="entry name" value="RNaseH-like_sf"/>
</dbReference>
<gene>
    <name evidence="1" type="ORF">TNIN_238041</name>
</gene>
<accession>A0A8X6XIR5</accession>
<dbReference type="OrthoDB" id="8063979at2759"/>
<comment type="caution">
    <text evidence="1">The sequence shown here is derived from an EMBL/GenBank/DDBJ whole genome shotgun (WGS) entry which is preliminary data.</text>
</comment>
<dbReference type="InterPro" id="IPR036397">
    <property type="entry name" value="RNaseH_sf"/>
</dbReference>
<evidence type="ECO:0000313" key="1">
    <source>
        <dbReference type="EMBL" id="GFY54622.1"/>
    </source>
</evidence>
<protein>
    <recommendedName>
        <fullName evidence="3">RNase H type-1 domain-containing protein</fullName>
    </recommendedName>
</protein>
<dbReference type="Proteomes" id="UP000886998">
    <property type="component" value="Unassembled WGS sequence"/>
</dbReference>
<dbReference type="GO" id="GO:0003676">
    <property type="term" value="F:nucleic acid binding"/>
    <property type="evidence" value="ECO:0007669"/>
    <property type="project" value="InterPro"/>
</dbReference>
<name>A0A8X6XIR5_9ARAC</name>
<reference evidence="1" key="1">
    <citation type="submission" date="2020-08" db="EMBL/GenBank/DDBJ databases">
        <title>Multicomponent nature underlies the extraordinary mechanical properties of spider dragline silk.</title>
        <authorList>
            <person name="Kono N."/>
            <person name="Nakamura H."/>
            <person name="Mori M."/>
            <person name="Yoshida Y."/>
            <person name="Ohtoshi R."/>
            <person name="Malay A.D."/>
            <person name="Moran D.A.P."/>
            <person name="Tomita M."/>
            <person name="Numata K."/>
            <person name="Arakawa K."/>
        </authorList>
    </citation>
    <scope>NUCLEOTIDE SEQUENCE</scope>
</reference>
<proteinExistence type="predicted"/>